<name>A0A2K9H9L4_9BACT</name>
<dbReference type="KEGG" id="pje:CRM71_08430"/>
<dbReference type="AlphaFoldDB" id="A0A2K9H9L4"/>
<evidence type="ECO:0000313" key="2">
    <source>
        <dbReference type="Proteomes" id="UP000198427"/>
    </source>
</evidence>
<accession>A0A2K9H9L4</accession>
<dbReference type="Proteomes" id="UP000198427">
    <property type="component" value="Unassembled WGS sequence"/>
</dbReference>
<sequence length="75" mass="8502">MTQAVLKDTMVNTHKTVGDGCWILGVELKNTVFNPPKTALLQLFRPPSLFHSYVSEYSNSVSSANYFHEKKYFSS</sequence>
<comment type="caution">
    <text evidence="1">The sequence shown here is derived from an EMBL/GenBank/DDBJ whole genome shotgun (WGS) entry which is preliminary data.</text>
</comment>
<dbReference type="EMBL" id="FZNZ01000006">
    <property type="protein sequence ID" value="SNR71303.1"/>
    <property type="molecule type" value="Genomic_DNA"/>
</dbReference>
<evidence type="ECO:0000313" key="1">
    <source>
        <dbReference type="EMBL" id="SNR71303.1"/>
    </source>
</evidence>
<gene>
    <name evidence="1" type="ORF">SAMN06265364_10632</name>
</gene>
<reference evidence="1 2" key="1">
    <citation type="submission" date="2017-06" db="EMBL/GenBank/DDBJ databases">
        <authorList>
            <person name="Varghese N."/>
            <person name="Submissions S."/>
        </authorList>
    </citation>
    <scope>NUCLEOTIDE SEQUENCE [LARGE SCALE GENOMIC DNA]</scope>
    <source>
        <strain evidence="1 2">DSM 26989</strain>
    </source>
</reference>
<proteinExistence type="predicted"/>
<protein>
    <submittedName>
        <fullName evidence="1">Uncharacterized protein</fullName>
    </submittedName>
</protein>
<organism evidence="1 2">
    <name type="scientific">Prevotella jejuni</name>
    <dbReference type="NCBI Taxonomy" id="1177574"/>
    <lineage>
        <taxon>Bacteria</taxon>
        <taxon>Pseudomonadati</taxon>
        <taxon>Bacteroidota</taxon>
        <taxon>Bacteroidia</taxon>
        <taxon>Bacteroidales</taxon>
        <taxon>Prevotellaceae</taxon>
        <taxon>Prevotella</taxon>
    </lineage>
</organism>
<keyword evidence="2" id="KW-1185">Reference proteome</keyword>